<dbReference type="PROSITE" id="PS51257">
    <property type="entry name" value="PROKAR_LIPOPROTEIN"/>
    <property type="match status" value="1"/>
</dbReference>
<proteinExistence type="predicted"/>
<organism evidence="1 2">
    <name type="scientific">Roseobacter insulae</name>
    <dbReference type="NCBI Taxonomy" id="2859783"/>
    <lineage>
        <taxon>Bacteria</taxon>
        <taxon>Pseudomonadati</taxon>
        <taxon>Pseudomonadota</taxon>
        <taxon>Alphaproteobacteria</taxon>
        <taxon>Rhodobacterales</taxon>
        <taxon>Roseobacteraceae</taxon>
        <taxon>Roseobacter</taxon>
    </lineage>
</organism>
<dbReference type="RefSeq" id="WP_219507876.1">
    <property type="nucleotide sequence ID" value="NZ_JAHXDN010000010.1"/>
</dbReference>
<dbReference type="EMBL" id="JAHXDN010000010">
    <property type="protein sequence ID" value="MBW4710749.1"/>
    <property type="molecule type" value="Genomic_DNA"/>
</dbReference>
<sequence>MRKLILPCCLILAGGSCDPEIQYVPVEKKVPAILLEPVSKPSRPLVIYKDAILRDHERGIAIDQANRKIQAIAKIIGGN</sequence>
<evidence type="ECO:0008006" key="3">
    <source>
        <dbReference type="Google" id="ProtNLM"/>
    </source>
</evidence>
<dbReference type="Proteomes" id="UP001138661">
    <property type="component" value="Unassembled WGS sequence"/>
</dbReference>
<protein>
    <recommendedName>
        <fullName evidence="3">Lipoprotein</fullName>
    </recommendedName>
</protein>
<keyword evidence="2" id="KW-1185">Reference proteome</keyword>
<comment type="caution">
    <text evidence="1">The sequence shown here is derived from an EMBL/GenBank/DDBJ whole genome shotgun (WGS) entry which is preliminary data.</text>
</comment>
<dbReference type="AlphaFoldDB" id="A0A9X1G0M8"/>
<name>A0A9X1G0M8_9RHOB</name>
<accession>A0A9X1G0M8</accession>
<reference evidence="1" key="1">
    <citation type="submission" date="2021-07" db="EMBL/GenBank/DDBJ databases">
        <title>Roseobacter insulae sp. nov., isolated from a tidal flat.</title>
        <authorList>
            <person name="Park S."/>
            <person name="Yoon J.-H."/>
        </authorList>
    </citation>
    <scope>NUCLEOTIDE SEQUENCE</scope>
    <source>
        <strain evidence="1">YSTF-M11</strain>
    </source>
</reference>
<evidence type="ECO:0000313" key="1">
    <source>
        <dbReference type="EMBL" id="MBW4710749.1"/>
    </source>
</evidence>
<gene>
    <name evidence="1" type="ORF">KX928_23410</name>
</gene>
<evidence type="ECO:0000313" key="2">
    <source>
        <dbReference type="Proteomes" id="UP001138661"/>
    </source>
</evidence>